<keyword evidence="3" id="KW-1185">Reference proteome</keyword>
<name>A0AAD5TDH0_9FUNG</name>
<evidence type="ECO:0000313" key="2">
    <source>
        <dbReference type="EMBL" id="KAJ3172861.1"/>
    </source>
</evidence>
<feature type="region of interest" description="Disordered" evidence="1">
    <location>
        <begin position="311"/>
        <end position="334"/>
    </location>
</feature>
<organism evidence="2 3">
    <name type="scientific">Geranomyces variabilis</name>
    <dbReference type="NCBI Taxonomy" id="109894"/>
    <lineage>
        <taxon>Eukaryota</taxon>
        <taxon>Fungi</taxon>
        <taxon>Fungi incertae sedis</taxon>
        <taxon>Chytridiomycota</taxon>
        <taxon>Chytridiomycota incertae sedis</taxon>
        <taxon>Chytridiomycetes</taxon>
        <taxon>Spizellomycetales</taxon>
        <taxon>Powellomycetaceae</taxon>
        <taxon>Geranomyces</taxon>
    </lineage>
</organism>
<reference evidence="2" key="1">
    <citation type="submission" date="2020-05" db="EMBL/GenBank/DDBJ databases">
        <title>Phylogenomic resolution of chytrid fungi.</title>
        <authorList>
            <person name="Stajich J.E."/>
            <person name="Amses K."/>
            <person name="Simmons R."/>
            <person name="Seto K."/>
            <person name="Myers J."/>
            <person name="Bonds A."/>
            <person name="Quandt C.A."/>
            <person name="Barry K."/>
            <person name="Liu P."/>
            <person name="Grigoriev I."/>
            <person name="Longcore J.E."/>
            <person name="James T.Y."/>
        </authorList>
    </citation>
    <scope>NUCLEOTIDE SEQUENCE</scope>
    <source>
        <strain evidence="2">JEL0379</strain>
    </source>
</reference>
<accession>A0AAD5TDH0</accession>
<gene>
    <name evidence="2" type="ORF">HDU87_007788</name>
</gene>
<dbReference type="Proteomes" id="UP001212152">
    <property type="component" value="Unassembled WGS sequence"/>
</dbReference>
<evidence type="ECO:0000256" key="1">
    <source>
        <dbReference type="SAM" id="MobiDB-lite"/>
    </source>
</evidence>
<protein>
    <submittedName>
        <fullName evidence="2">Uncharacterized protein</fullName>
    </submittedName>
</protein>
<proteinExistence type="predicted"/>
<feature type="compositionally biased region" description="Basic and acidic residues" evidence="1">
    <location>
        <begin position="311"/>
        <end position="323"/>
    </location>
</feature>
<sequence>MATPKLPFGLVEEVSQSSRSSESSDVAVDAEAMELLLQTIQASKLDVKINTAAHLISRSIVVLTETRPAAYDDFFTDEDWMALRRRFDDRRLKTDDALWATLRTEAKDLLNAKSNGAGYYAKVEEPATLERVRIAGVLNNLFLLLDTAKPDCKQHEATWSSKLLHPYFLMTPQGMKWSFDNRTRYGAKRPDYFVYDSIGRALASFEVKTHFVSSVEQRADVFRTVSNCVDHIIADAHEYSSVGTQAKICATFSGREGTIFEVCLHRGIFLAVQIGTWTVPVSLNWGRETEIAMAIATGQALMHRLLEFKQRTDGSRPRADPKKRPSCLLPQTPA</sequence>
<dbReference type="AlphaFoldDB" id="A0AAD5TDH0"/>
<evidence type="ECO:0000313" key="3">
    <source>
        <dbReference type="Proteomes" id="UP001212152"/>
    </source>
</evidence>
<dbReference type="EMBL" id="JADGJQ010000074">
    <property type="protein sequence ID" value="KAJ3172861.1"/>
    <property type="molecule type" value="Genomic_DNA"/>
</dbReference>
<comment type="caution">
    <text evidence="2">The sequence shown here is derived from an EMBL/GenBank/DDBJ whole genome shotgun (WGS) entry which is preliminary data.</text>
</comment>